<dbReference type="PIRSF" id="PIRSF037677">
    <property type="entry name" value="DNA_mis_repair_Msh6"/>
    <property type="match status" value="1"/>
</dbReference>
<dbReference type="Gene3D" id="3.40.1170.10">
    <property type="entry name" value="DNA repair protein MutS, domain I"/>
    <property type="match status" value="1"/>
</dbReference>
<evidence type="ECO:0000313" key="14">
    <source>
        <dbReference type="Proteomes" id="UP000018458"/>
    </source>
</evidence>
<evidence type="ECO:0000259" key="12">
    <source>
        <dbReference type="PROSITE" id="PS00486"/>
    </source>
</evidence>
<dbReference type="InterPro" id="IPR036187">
    <property type="entry name" value="DNA_mismatch_repair_MutS_sf"/>
</dbReference>
<feature type="binding site" evidence="9">
    <location>
        <begin position="615"/>
        <end position="622"/>
    </location>
    <ligand>
        <name>ATP</name>
        <dbReference type="ChEBI" id="CHEBI:30616"/>
    </ligand>
</feature>
<dbReference type="Pfam" id="PF05188">
    <property type="entry name" value="MutS_II"/>
    <property type="match status" value="1"/>
</dbReference>
<evidence type="ECO:0000256" key="2">
    <source>
        <dbReference type="ARBA" id="ARBA00021982"/>
    </source>
</evidence>
<dbReference type="AlphaFoldDB" id="E8LL30"/>
<evidence type="ECO:0000256" key="11">
    <source>
        <dbReference type="SAM" id="Coils"/>
    </source>
</evidence>
<dbReference type="GO" id="GO:0005829">
    <property type="term" value="C:cytosol"/>
    <property type="evidence" value="ECO:0007669"/>
    <property type="project" value="TreeGrafter"/>
</dbReference>
<keyword evidence="6 9" id="KW-0238">DNA-binding</keyword>
<dbReference type="InterPro" id="IPR007696">
    <property type="entry name" value="DNA_mismatch_repair_MutS_core"/>
</dbReference>
<dbReference type="PANTHER" id="PTHR11361:SF34">
    <property type="entry name" value="DNA MISMATCH REPAIR PROTEIN MSH1, MITOCHONDRIAL"/>
    <property type="match status" value="1"/>
</dbReference>
<dbReference type="SMART" id="SM00534">
    <property type="entry name" value="MUTSac"/>
    <property type="match status" value="1"/>
</dbReference>
<dbReference type="InterPro" id="IPR007860">
    <property type="entry name" value="DNA_mmatch_repair_MutS_con_dom"/>
</dbReference>
<accession>E8LL30</accession>
<comment type="function">
    <text evidence="8 9">This protein is involved in the repair of mismatches in DNA. It is possible that it carries out the mismatch recognition step. This protein has a weak ATPase activity.</text>
</comment>
<dbReference type="FunFam" id="1.10.1420.10:FF:000001">
    <property type="entry name" value="DNA mismatch repair protein MutS"/>
    <property type="match status" value="1"/>
</dbReference>
<dbReference type="GO" id="GO:0003684">
    <property type="term" value="F:damaged DNA binding"/>
    <property type="evidence" value="ECO:0007669"/>
    <property type="project" value="UniProtKB-UniRule"/>
</dbReference>
<comment type="caution">
    <text evidence="13">The sequence shown here is derived from an EMBL/GenBank/DDBJ whole genome shotgun (WGS) entry which is preliminary data.</text>
</comment>
<dbReference type="HAMAP" id="MF_00096">
    <property type="entry name" value="MutS"/>
    <property type="match status" value="1"/>
</dbReference>
<dbReference type="InterPro" id="IPR045076">
    <property type="entry name" value="MutS"/>
</dbReference>
<keyword evidence="7 9" id="KW-0234">DNA repair</keyword>
<keyword evidence="11" id="KW-0175">Coiled coil</keyword>
<dbReference type="NCBIfam" id="NF003810">
    <property type="entry name" value="PRK05399.1"/>
    <property type="match status" value="1"/>
</dbReference>
<dbReference type="InterPro" id="IPR016151">
    <property type="entry name" value="DNA_mismatch_repair_MutS_N"/>
</dbReference>
<dbReference type="PROSITE" id="PS00486">
    <property type="entry name" value="DNA_MISMATCH_REPAIR_2"/>
    <property type="match status" value="1"/>
</dbReference>
<evidence type="ECO:0000256" key="6">
    <source>
        <dbReference type="ARBA" id="ARBA00023125"/>
    </source>
</evidence>
<dbReference type="GO" id="GO:0005524">
    <property type="term" value="F:ATP binding"/>
    <property type="evidence" value="ECO:0007669"/>
    <property type="project" value="UniProtKB-UniRule"/>
</dbReference>
<evidence type="ECO:0000256" key="8">
    <source>
        <dbReference type="ARBA" id="ARBA00024647"/>
    </source>
</evidence>
<proteinExistence type="inferred from homology"/>
<dbReference type="Pfam" id="PF05192">
    <property type="entry name" value="MutS_III"/>
    <property type="match status" value="1"/>
</dbReference>
<dbReference type="InterPro" id="IPR005748">
    <property type="entry name" value="DNA_mismatch_repair_MutS"/>
</dbReference>
<dbReference type="SUPFAM" id="SSF52540">
    <property type="entry name" value="P-loop containing nucleoside triphosphate hydrolases"/>
    <property type="match status" value="1"/>
</dbReference>
<dbReference type="OrthoDB" id="9802448at2"/>
<evidence type="ECO:0000256" key="1">
    <source>
        <dbReference type="ARBA" id="ARBA00006271"/>
    </source>
</evidence>
<dbReference type="SUPFAM" id="SSF48334">
    <property type="entry name" value="DNA repair protein MutS, domain III"/>
    <property type="match status" value="1"/>
</dbReference>
<keyword evidence="14" id="KW-1185">Reference proteome</keyword>
<dbReference type="InterPro" id="IPR027417">
    <property type="entry name" value="P-loop_NTPase"/>
</dbReference>
<dbReference type="FunFam" id="3.40.50.300:FF:000870">
    <property type="entry name" value="MutS protein homolog 4"/>
    <property type="match status" value="1"/>
</dbReference>
<evidence type="ECO:0000256" key="9">
    <source>
        <dbReference type="HAMAP-Rule" id="MF_00096"/>
    </source>
</evidence>
<dbReference type="PANTHER" id="PTHR11361">
    <property type="entry name" value="DNA MISMATCH REPAIR PROTEIN MUTS FAMILY MEMBER"/>
    <property type="match status" value="1"/>
</dbReference>
<dbReference type="SUPFAM" id="SSF53150">
    <property type="entry name" value="DNA repair protein MutS, domain II"/>
    <property type="match status" value="1"/>
</dbReference>
<evidence type="ECO:0000256" key="4">
    <source>
        <dbReference type="ARBA" id="ARBA00022763"/>
    </source>
</evidence>
<dbReference type="InterPro" id="IPR017261">
    <property type="entry name" value="DNA_mismatch_repair_MutS/MSH"/>
</dbReference>
<dbReference type="GO" id="GO:0006298">
    <property type="term" value="P:mismatch repair"/>
    <property type="evidence" value="ECO:0007669"/>
    <property type="project" value="UniProtKB-UniRule"/>
</dbReference>
<dbReference type="SMART" id="SM00533">
    <property type="entry name" value="MUTSd"/>
    <property type="match status" value="1"/>
</dbReference>
<dbReference type="Pfam" id="PF01624">
    <property type="entry name" value="MutS_I"/>
    <property type="match status" value="1"/>
</dbReference>
<dbReference type="HOGENOM" id="CLU_002472_4_0_6"/>
<keyword evidence="3 9" id="KW-0547">Nucleotide-binding</keyword>
<dbReference type="SUPFAM" id="SSF55271">
    <property type="entry name" value="DNA repair protein MutS, domain I"/>
    <property type="match status" value="1"/>
</dbReference>
<sequence length="871" mass="97785">MRTPSEKVTPMMRQYLEIKKKYPNTLVFYRLGDFYELFYDDAKNASELLDLTLTRRGTNNGDPIPMAGVPFHSVEGYLAKLIKLGESAVICEQIGDPATAKGMMVRKVSKIITPGTVIDEGIAPDRSDNQIACIFKGKRFYGFATLSLGSGKFKTAIAANEKSLRLLLDKNTPVEILIPENLKITNALLYDIVCKKKLAPWYFDFQGSYNLLCKQFGTNSLIGFDIEDLDEGICAAGALLAYVKDTQNVSLQHIKSISRDENSASVILDKCAQRNLELLTNLRGESYGSLLSILDKTHTAMGSRLLKRFIVEPSRNNQLIENRLNLVEELINSSEKDNLSKYLSEIGDLERITARIGLNSARPRDLAKLREALFLTPQIKDSLNFIEGESFKAFNDKLNPLPQIYELLYNAIAEEPASLLREGNVIADGYNTELDELRELMSGSAKGLKEIEDREKARTGISSLKVNFNQVHGYYIDIPKTHSAKVPEDYIRRQTLKNNERFITPELKELEEKTLNAQSRSLIIEKELYENILQKLQQNLGDLTNLAASLSFLDVILSFAKEAESNNYTRPTLVNESYIEIKEGRHPVVESLSDSPFMTNNLELGKDKRIAVISGPNMGGKSTFMRQNALIAIMARIGSFVPAKKAIIGDIDRIFTRIGASDDLASGRSTFMVEMEETATILNNATYQSLVLMDEVGRGTSGEEGSSIAQSIVEYLCEKLKPLTLFSTHYTEITDLAEKFPNAKNLCFNAEEKNGQIYFLYHAETGKQSKSFGIEVAKLAGLPYEVISTALNKREKTSNFNSNKVKNSQYFNKNETVTPVLSKNENNLYNASKRKDNHLELIKFLQKINIEETTPIQAFKILENILYKLNS</sequence>
<feature type="coiled-coil region" evidence="11">
    <location>
        <begin position="519"/>
        <end position="546"/>
    </location>
</feature>
<dbReference type="eggNOG" id="COG0249">
    <property type="taxonomic scope" value="Bacteria"/>
</dbReference>
<evidence type="ECO:0000256" key="3">
    <source>
        <dbReference type="ARBA" id="ARBA00022741"/>
    </source>
</evidence>
<dbReference type="InterPro" id="IPR000432">
    <property type="entry name" value="DNA_mismatch_repair_MutS_C"/>
</dbReference>
<dbReference type="STRING" id="762983.HMPREF9444_01436"/>
<dbReference type="NCBIfam" id="TIGR01070">
    <property type="entry name" value="mutS1"/>
    <property type="match status" value="1"/>
</dbReference>
<dbReference type="FunFam" id="3.40.1170.10:FF:000001">
    <property type="entry name" value="DNA mismatch repair protein MutS"/>
    <property type="match status" value="1"/>
</dbReference>
<dbReference type="Gene3D" id="3.30.420.110">
    <property type="entry name" value="MutS, connector domain"/>
    <property type="match status" value="1"/>
</dbReference>
<protein>
    <recommendedName>
        <fullName evidence="2 9">DNA mismatch repair protein MutS</fullName>
    </recommendedName>
</protein>
<dbReference type="Pfam" id="PF00488">
    <property type="entry name" value="MutS_V"/>
    <property type="match status" value="1"/>
</dbReference>
<keyword evidence="4 9" id="KW-0227">DNA damage</keyword>
<dbReference type="InterPro" id="IPR036678">
    <property type="entry name" value="MutS_con_dom_sf"/>
</dbReference>
<keyword evidence="5 9" id="KW-0067">ATP-binding</keyword>
<dbReference type="InterPro" id="IPR007695">
    <property type="entry name" value="DNA_mismatch_repair_MutS-lik_N"/>
</dbReference>
<reference evidence="13 14" key="1">
    <citation type="submission" date="2011-01" db="EMBL/GenBank/DDBJ databases">
        <authorList>
            <person name="Weinstock G."/>
            <person name="Sodergren E."/>
            <person name="Clifton S."/>
            <person name="Fulton L."/>
            <person name="Fulton B."/>
            <person name="Courtney L."/>
            <person name="Fronick C."/>
            <person name="Harrison M."/>
            <person name="Strong C."/>
            <person name="Farmer C."/>
            <person name="Delahaunty K."/>
            <person name="Markovic C."/>
            <person name="Hall O."/>
            <person name="Minx P."/>
            <person name="Tomlinson C."/>
            <person name="Mitreva M."/>
            <person name="Hou S."/>
            <person name="Chen J."/>
            <person name="Wollam A."/>
            <person name="Pepin K.H."/>
            <person name="Johnson M."/>
            <person name="Bhonagiri V."/>
            <person name="Zhang X."/>
            <person name="Suruliraj S."/>
            <person name="Warren W."/>
            <person name="Chinwalla A."/>
            <person name="Mardis E.R."/>
            <person name="Wilson R.K."/>
        </authorList>
    </citation>
    <scope>NUCLEOTIDE SEQUENCE [LARGE SCALE GENOMIC DNA]</scope>
    <source>
        <strain evidence="14">DSM 22608 / JCM 16073 / KCTC 15190 / YIT 12066</strain>
    </source>
</reference>
<dbReference type="EMBL" id="AEVO01000083">
    <property type="protein sequence ID" value="EFY06755.1"/>
    <property type="molecule type" value="Genomic_DNA"/>
</dbReference>
<dbReference type="Gene3D" id="1.10.1420.10">
    <property type="match status" value="2"/>
</dbReference>
<gene>
    <name evidence="9 13" type="primary">mutS</name>
    <name evidence="13" type="ORF">HMPREF9444_01436</name>
</gene>
<dbReference type="Pfam" id="PF05190">
    <property type="entry name" value="MutS_IV"/>
    <property type="match status" value="1"/>
</dbReference>
<evidence type="ECO:0000256" key="10">
    <source>
        <dbReference type="RuleBase" id="RU003756"/>
    </source>
</evidence>
<dbReference type="RefSeq" id="WP_009143618.1">
    <property type="nucleotide sequence ID" value="NZ_GL831017.1"/>
</dbReference>
<dbReference type="InterPro" id="IPR007861">
    <property type="entry name" value="DNA_mismatch_repair_MutS_clamp"/>
</dbReference>
<dbReference type="GO" id="GO:0140664">
    <property type="term" value="F:ATP-dependent DNA damage sensor activity"/>
    <property type="evidence" value="ECO:0007669"/>
    <property type="project" value="InterPro"/>
</dbReference>
<dbReference type="Gene3D" id="3.40.50.300">
    <property type="entry name" value="P-loop containing nucleotide triphosphate hydrolases"/>
    <property type="match status" value="1"/>
</dbReference>
<evidence type="ECO:0000256" key="5">
    <source>
        <dbReference type="ARBA" id="ARBA00022840"/>
    </source>
</evidence>
<name>E8LL30_SUCHY</name>
<evidence type="ECO:0000256" key="7">
    <source>
        <dbReference type="ARBA" id="ARBA00023204"/>
    </source>
</evidence>
<dbReference type="GO" id="GO:0030983">
    <property type="term" value="F:mismatched DNA binding"/>
    <property type="evidence" value="ECO:0007669"/>
    <property type="project" value="InterPro"/>
</dbReference>
<evidence type="ECO:0000313" key="13">
    <source>
        <dbReference type="EMBL" id="EFY06755.1"/>
    </source>
</evidence>
<comment type="similarity">
    <text evidence="1 9 10">Belongs to the DNA mismatch repair MutS family.</text>
</comment>
<dbReference type="Proteomes" id="UP000018458">
    <property type="component" value="Unassembled WGS sequence"/>
</dbReference>
<feature type="domain" description="DNA mismatch repair proteins mutS family" evidence="12">
    <location>
        <begin position="689"/>
        <end position="705"/>
    </location>
</feature>
<organism evidence="13 14">
    <name type="scientific">Succinatimonas hippei (strain DSM 22608 / JCM 16073 / KCTC 15190 / YIT 12066)</name>
    <dbReference type="NCBI Taxonomy" id="762983"/>
    <lineage>
        <taxon>Bacteria</taxon>
        <taxon>Pseudomonadati</taxon>
        <taxon>Pseudomonadota</taxon>
        <taxon>Gammaproteobacteria</taxon>
        <taxon>Aeromonadales</taxon>
        <taxon>Succinivibrionaceae</taxon>
        <taxon>Succinatimonas</taxon>
    </lineage>
</organism>